<evidence type="ECO:0000313" key="4">
    <source>
        <dbReference type="Proteomes" id="UP000800097"/>
    </source>
</evidence>
<dbReference type="GeneID" id="54553286"/>
<protein>
    <submittedName>
        <fullName evidence="3">Uncharacterized protein</fullName>
    </submittedName>
</protein>
<dbReference type="PANTHER" id="PTHR42023">
    <property type="entry name" value="BHLH DOMAIN-CONTAINING PROTEIN"/>
    <property type="match status" value="1"/>
</dbReference>
<feature type="region of interest" description="Disordered" evidence="2">
    <location>
        <begin position="217"/>
        <end position="547"/>
    </location>
</feature>
<dbReference type="OrthoDB" id="4507572at2759"/>
<keyword evidence="1" id="KW-0175">Coiled coil</keyword>
<feature type="compositionally biased region" description="Low complexity" evidence="2">
    <location>
        <begin position="363"/>
        <end position="379"/>
    </location>
</feature>
<proteinExistence type="predicted"/>
<reference evidence="3" key="1">
    <citation type="journal article" date="2020" name="Stud. Mycol.">
        <title>101 Dothideomycetes genomes: a test case for predicting lifestyles and emergence of pathogens.</title>
        <authorList>
            <person name="Haridas S."/>
            <person name="Albert R."/>
            <person name="Binder M."/>
            <person name="Bloem J."/>
            <person name="Labutti K."/>
            <person name="Salamov A."/>
            <person name="Andreopoulos B."/>
            <person name="Baker S."/>
            <person name="Barry K."/>
            <person name="Bills G."/>
            <person name="Bluhm B."/>
            <person name="Cannon C."/>
            <person name="Castanera R."/>
            <person name="Culley D."/>
            <person name="Daum C."/>
            <person name="Ezra D."/>
            <person name="Gonzalez J."/>
            <person name="Henrissat B."/>
            <person name="Kuo A."/>
            <person name="Liang C."/>
            <person name="Lipzen A."/>
            <person name="Lutzoni F."/>
            <person name="Magnuson J."/>
            <person name="Mondo S."/>
            <person name="Nolan M."/>
            <person name="Ohm R."/>
            <person name="Pangilinan J."/>
            <person name="Park H.-J."/>
            <person name="Ramirez L."/>
            <person name="Alfaro M."/>
            <person name="Sun H."/>
            <person name="Tritt A."/>
            <person name="Yoshinaga Y."/>
            <person name="Zwiers L.-H."/>
            <person name="Turgeon B."/>
            <person name="Goodwin S."/>
            <person name="Spatafora J."/>
            <person name="Crous P."/>
            <person name="Grigoriev I."/>
        </authorList>
    </citation>
    <scope>NUCLEOTIDE SEQUENCE</scope>
    <source>
        <strain evidence="3">CBS 379.55</strain>
    </source>
</reference>
<feature type="compositionally biased region" description="Low complexity" evidence="2">
    <location>
        <begin position="502"/>
        <end position="514"/>
    </location>
</feature>
<sequence length="643" mass="70311">MWKRMGRRAEEKQIGNPVLLETTYDQDQLRHIPTVSDAQNAAYQAESFSPPIQTYSYNIYSPHDPRAYQPSGTHSVSPPYGRSSPPQRLDYTKGSATYSTTADISPPSSPEPDDEERDPRKPRRFRSMRDVSPLDESRGQPTTMRSNIPVLRRVPDNTPPRASTQKFWPGKVAPDGKVRWDEYSGEPTSGNAGKAGQVNPLAFAKEAVSLRSHPITSRDTMTGTQMNATRKMAPGLERPGYTGVKPTLVDITFTPREPWKGASGRAEIVQPFRDQPAKQPLNFQRKPEPRAVKGGPRNISSPVASPTGRVPAAADTGPVADGSQAYGAHDDPIKPVVPLKVGRNSPPRSIASPRTPHTPVIPPLASAPSRGPPSSGAYAEPSTNPPVGTQTDQQQSTERNIPKEPATPPGQKISRKSTEEQTPGSTAASKDGPVSRFSWTTYNSSTTYQQSQHSPPPSPPPPLPTSAAALDQQPLPAASSILNRRRPVPPASEKVTARKPLASTTPSPSAQSSTMRTNDPPSPRSPSGFSTKTQKALPRPPTELSAADHVDILEAQMEDLRIRRSNVHRLLQDLNNQAPPNPLITDFKTARMVEKRKKEFEDELAEIRAEEHGVGLRLHRALRKREREDPNAGSAIWVRRVTR</sequence>
<dbReference type="PANTHER" id="PTHR42023:SF1">
    <property type="entry name" value="BHLH DOMAIN-CONTAINING PROTEIN"/>
    <property type="match status" value="1"/>
</dbReference>
<organism evidence="3 4">
    <name type="scientific">Westerdykella ornata</name>
    <dbReference type="NCBI Taxonomy" id="318751"/>
    <lineage>
        <taxon>Eukaryota</taxon>
        <taxon>Fungi</taxon>
        <taxon>Dikarya</taxon>
        <taxon>Ascomycota</taxon>
        <taxon>Pezizomycotina</taxon>
        <taxon>Dothideomycetes</taxon>
        <taxon>Pleosporomycetidae</taxon>
        <taxon>Pleosporales</taxon>
        <taxon>Sporormiaceae</taxon>
        <taxon>Westerdykella</taxon>
    </lineage>
</organism>
<feature type="compositionally biased region" description="Polar residues" evidence="2">
    <location>
        <begin position="217"/>
        <end position="228"/>
    </location>
</feature>
<accession>A0A6A6JTZ2</accession>
<dbReference type="Proteomes" id="UP000800097">
    <property type="component" value="Unassembled WGS sequence"/>
</dbReference>
<dbReference type="EMBL" id="ML986485">
    <property type="protein sequence ID" value="KAF2280071.1"/>
    <property type="molecule type" value="Genomic_DNA"/>
</dbReference>
<feature type="compositionally biased region" description="Pro residues" evidence="2">
    <location>
        <begin position="454"/>
        <end position="464"/>
    </location>
</feature>
<dbReference type="AlphaFoldDB" id="A0A6A6JTZ2"/>
<evidence type="ECO:0000256" key="1">
    <source>
        <dbReference type="SAM" id="Coils"/>
    </source>
</evidence>
<feature type="region of interest" description="Disordered" evidence="2">
    <location>
        <begin position="56"/>
        <end position="173"/>
    </location>
</feature>
<feature type="coiled-coil region" evidence="1">
    <location>
        <begin position="557"/>
        <end position="610"/>
    </location>
</feature>
<dbReference type="RefSeq" id="XP_033657609.1">
    <property type="nucleotide sequence ID" value="XM_033800111.1"/>
</dbReference>
<keyword evidence="4" id="KW-1185">Reference proteome</keyword>
<gene>
    <name evidence="3" type="ORF">EI97DRAFT_447674</name>
</gene>
<feature type="compositionally biased region" description="Polar residues" evidence="2">
    <location>
        <begin position="515"/>
        <end position="534"/>
    </location>
</feature>
<name>A0A6A6JTZ2_WESOR</name>
<evidence type="ECO:0000256" key="2">
    <source>
        <dbReference type="SAM" id="MobiDB-lite"/>
    </source>
</evidence>
<feature type="compositionally biased region" description="Low complexity" evidence="2">
    <location>
        <begin position="465"/>
        <end position="479"/>
    </location>
</feature>
<feature type="compositionally biased region" description="Low complexity" evidence="2">
    <location>
        <begin position="444"/>
        <end position="453"/>
    </location>
</feature>
<feature type="compositionally biased region" description="Polar residues" evidence="2">
    <location>
        <begin position="381"/>
        <end position="399"/>
    </location>
</feature>
<feature type="compositionally biased region" description="Polar residues" evidence="2">
    <location>
        <begin position="94"/>
        <end position="103"/>
    </location>
</feature>
<evidence type="ECO:0000313" key="3">
    <source>
        <dbReference type="EMBL" id="KAF2280071.1"/>
    </source>
</evidence>